<organism evidence="2">
    <name type="scientific">Arundo donax</name>
    <name type="common">Giant reed</name>
    <name type="synonym">Donax arundinaceus</name>
    <dbReference type="NCBI Taxonomy" id="35708"/>
    <lineage>
        <taxon>Eukaryota</taxon>
        <taxon>Viridiplantae</taxon>
        <taxon>Streptophyta</taxon>
        <taxon>Embryophyta</taxon>
        <taxon>Tracheophyta</taxon>
        <taxon>Spermatophyta</taxon>
        <taxon>Magnoliopsida</taxon>
        <taxon>Liliopsida</taxon>
        <taxon>Poales</taxon>
        <taxon>Poaceae</taxon>
        <taxon>PACMAD clade</taxon>
        <taxon>Arundinoideae</taxon>
        <taxon>Arundineae</taxon>
        <taxon>Arundo</taxon>
    </lineage>
</organism>
<keyword evidence="1" id="KW-0472">Membrane</keyword>
<reference evidence="2" key="1">
    <citation type="submission" date="2014-09" db="EMBL/GenBank/DDBJ databases">
        <authorList>
            <person name="Magalhaes I.L.F."/>
            <person name="Oliveira U."/>
            <person name="Santos F.R."/>
            <person name="Vidigal T.H.D.A."/>
            <person name="Brescovit A.D."/>
            <person name="Santos A.J."/>
        </authorList>
    </citation>
    <scope>NUCLEOTIDE SEQUENCE</scope>
    <source>
        <tissue evidence="2">Shoot tissue taken approximately 20 cm above the soil surface</tissue>
    </source>
</reference>
<accession>A0A0A9B024</accession>
<protein>
    <submittedName>
        <fullName evidence="2">Uncharacterized protein</fullName>
    </submittedName>
</protein>
<dbReference type="EMBL" id="GBRH01245238">
    <property type="protein sequence ID" value="JAD52657.1"/>
    <property type="molecule type" value="Transcribed_RNA"/>
</dbReference>
<reference evidence="2" key="2">
    <citation type="journal article" date="2015" name="Data Brief">
        <title>Shoot transcriptome of the giant reed, Arundo donax.</title>
        <authorList>
            <person name="Barrero R.A."/>
            <person name="Guerrero F.D."/>
            <person name="Moolhuijzen P."/>
            <person name="Goolsby J.A."/>
            <person name="Tidwell J."/>
            <person name="Bellgard S.E."/>
            <person name="Bellgard M.I."/>
        </authorList>
    </citation>
    <scope>NUCLEOTIDE SEQUENCE</scope>
    <source>
        <tissue evidence="2">Shoot tissue taken approximately 20 cm above the soil surface</tissue>
    </source>
</reference>
<feature type="transmembrane region" description="Helical" evidence="1">
    <location>
        <begin position="12"/>
        <end position="34"/>
    </location>
</feature>
<name>A0A0A9B024_ARUDO</name>
<proteinExistence type="predicted"/>
<evidence type="ECO:0000313" key="2">
    <source>
        <dbReference type="EMBL" id="JAD52657.1"/>
    </source>
</evidence>
<sequence>MQSASLDCCYRVFRLALITLLGGLRSILLAFFFVRSIILLLH</sequence>
<keyword evidence="1" id="KW-1133">Transmembrane helix</keyword>
<evidence type="ECO:0000256" key="1">
    <source>
        <dbReference type="SAM" id="Phobius"/>
    </source>
</evidence>
<dbReference type="AlphaFoldDB" id="A0A0A9B024"/>
<keyword evidence="1" id="KW-0812">Transmembrane</keyword>